<dbReference type="EMBL" id="UINC01125012">
    <property type="protein sequence ID" value="SVD02552.1"/>
    <property type="molecule type" value="Genomic_DNA"/>
</dbReference>
<sequence length="316" mass="35531">DHMYFVIMDPSLGRDAYEVRAIQDAVIYDIEARDIMVDTGESQEREWRVDMAHTCTFTSYFDLLTSIRPDIEAAWENGTFFREAIRLEAGELVGWVGAPNSLDFAVYDWEVVLPGFVNPSLYDYEPWKIHTVDPFPYFPTDVSEALLEKMVRTAEPRSGKIDHDINGRLAGNWFATGTRGYEGLETSYYWEGHLAIVPDARDPDIWRFSIGNYNGEAANLAIRENSPDPREVSVGSGMTSYELVTAKMYFVNDPDRPIQQNTVILPPQDVVGTKVGDEVVAVALVEMLTDRSIKVEVFPGLDTAAGIEFTGAARTY</sequence>
<evidence type="ECO:0000313" key="1">
    <source>
        <dbReference type="EMBL" id="SVD02552.1"/>
    </source>
</evidence>
<feature type="non-terminal residue" evidence="1">
    <location>
        <position position="1"/>
    </location>
</feature>
<organism evidence="1">
    <name type="scientific">marine metagenome</name>
    <dbReference type="NCBI Taxonomy" id="408172"/>
    <lineage>
        <taxon>unclassified sequences</taxon>
        <taxon>metagenomes</taxon>
        <taxon>ecological metagenomes</taxon>
    </lineage>
</organism>
<reference evidence="1" key="1">
    <citation type="submission" date="2018-05" db="EMBL/GenBank/DDBJ databases">
        <authorList>
            <person name="Lanie J.A."/>
            <person name="Ng W.-L."/>
            <person name="Kazmierczak K.M."/>
            <person name="Andrzejewski T.M."/>
            <person name="Davidsen T.M."/>
            <person name="Wayne K.J."/>
            <person name="Tettelin H."/>
            <person name="Glass J.I."/>
            <person name="Rusch D."/>
            <person name="Podicherti R."/>
            <person name="Tsui H.-C.T."/>
            <person name="Winkler M.E."/>
        </authorList>
    </citation>
    <scope>NUCLEOTIDE SEQUENCE</scope>
</reference>
<dbReference type="AlphaFoldDB" id="A0A382RZ26"/>
<protein>
    <submittedName>
        <fullName evidence="1">Uncharacterized protein</fullName>
    </submittedName>
</protein>
<feature type="non-terminal residue" evidence="1">
    <location>
        <position position="316"/>
    </location>
</feature>
<name>A0A382RZ26_9ZZZZ</name>
<accession>A0A382RZ26</accession>
<proteinExistence type="predicted"/>
<gene>
    <name evidence="1" type="ORF">METZ01_LOCUS355406</name>
</gene>